<protein>
    <submittedName>
        <fullName evidence="2">Uncharacterized protein</fullName>
    </submittedName>
</protein>
<comment type="caution">
    <text evidence="2">The sequence shown here is derived from an EMBL/GenBank/DDBJ whole genome shotgun (WGS) entry which is preliminary data.</text>
</comment>
<dbReference type="EMBL" id="BPLQ01005249">
    <property type="protein sequence ID" value="GIY13488.1"/>
    <property type="molecule type" value="Genomic_DNA"/>
</dbReference>
<name>A0AAV4R0D4_9ARAC</name>
<accession>A0AAV4R0D4</accession>
<evidence type="ECO:0000313" key="2">
    <source>
        <dbReference type="EMBL" id="GIY13488.1"/>
    </source>
</evidence>
<dbReference type="Proteomes" id="UP001054837">
    <property type="component" value="Unassembled WGS sequence"/>
</dbReference>
<evidence type="ECO:0000313" key="3">
    <source>
        <dbReference type="Proteomes" id="UP001054837"/>
    </source>
</evidence>
<proteinExistence type="predicted"/>
<sequence>MVQGTPPAPSSVSATENQQNPKPLGERIEIAQEKLVPKVNVLESGNRAPDKVLEAVQANDETLAKTLDLVNRQLDI</sequence>
<dbReference type="AlphaFoldDB" id="A0AAV4R0D4"/>
<organism evidence="2 3">
    <name type="scientific">Caerostris darwini</name>
    <dbReference type="NCBI Taxonomy" id="1538125"/>
    <lineage>
        <taxon>Eukaryota</taxon>
        <taxon>Metazoa</taxon>
        <taxon>Ecdysozoa</taxon>
        <taxon>Arthropoda</taxon>
        <taxon>Chelicerata</taxon>
        <taxon>Arachnida</taxon>
        <taxon>Araneae</taxon>
        <taxon>Araneomorphae</taxon>
        <taxon>Entelegynae</taxon>
        <taxon>Araneoidea</taxon>
        <taxon>Araneidae</taxon>
        <taxon>Caerostris</taxon>
    </lineage>
</organism>
<feature type="region of interest" description="Disordered" evidence="1">
    <location>
        <begin position="1"/>
        <end position="25"/>
    </location>
</feature>
<feature type="compositionally biased region" description="Polar residues" evidence="1">
    <location>
        <begin position="10"/>
        <end position="21"/>
    </location>
</feature>
<gene>
    <name evidence="2" type="ORF">CDAR_507761</name>
</gene>
<reference evidence="2 3" key="1">
    <citation type="submission" date="2021-06" db="EMBL/GenBank/DDBJ databases">
        <title>Caerostris darwini draft genome.</title>
        <authorList>
            <person name="Kono N."/>
            <person name="Arakawa K."/>
        </authorList>
    </citation>
    <scope>NUCLEOTIDE SEQUENCE [LARGE SCALE GENOMIC DNA]</scope>
</reference>
<evidence type="ECO:0000256" key="1">
    <source>
        <dbReference type="SAM" id="MobiDB-lite"/>
    </source>
</evidence>
<keyword evidence="3" id="KW-1185">Reference proteome</keyword>